<keyword evidence="5" id="KW-1185">Reference proteome</keyword>
<reference evidence="4 5" key="1">
    <citation type="journal article" date="2019" name="Genome Biol. Evol.">
        <title>Day and night: Metabolic profiles and evolutionary relationships of six axenic non-marine cyanobacteria.</title>
        <authorList>
            <person name="Will S.E."/>
            <person name="Henke P."/>
            <person name="Boedeker C."/>
            <person name="Huang S."/>
            <person name="Brinkmann H."/>
            <person name="Rohde M."/>
            <person name="Jarek M."/>
            <person name="Friedl T."/>
            <person name="Seufert S."/>
            <person name="Schumacher M."/>
            <person name="Overmann J."/>
            <person name="Neumann-Schaal M."/>
            <person name="Petersen J."/>
        </authorList>
    </citation>
    <scope>NUCLEOTIDE SEQUENCE [LARGE SCALE GENOMIC DNA]</scope>
    <source>
        <strain evidence="4 5">PCC 6912</strain>
    </source>
</reference>
<gene>
    <name evidence="4" type="ORF">PCC6912_01660</name>
</gene>
<dbReference type="SUPFAM" id="SSF103481">
    <property type="entry name" value="Multidrug resistance efflux transporter EmrE"/>
    <property type="match status" value="1"/>
</dbReference>
<accession>A0A433NR92</accession>
<dbReference type="InterPro" id="IPR000620">
    <property type="entry name" value="EamA_dom"/>
</dbReference>
<feature type="transmembrane region" description="Helical" evidence="2">
    <location>
        <begin position="36"/>
        <end position="54"/>
    </location>
</feature>
<dbReference type="AlphaFoldDB" id="A0A433NR92"/>
<dbReference type="GO" id="GO:0016020">
    <property type="term" value="C:membrane"/>
    <property type="evidence" value="ECO:0007669"/>
    <property type="project" value="InterPro"/>
</dbReference>
<keyword evidence="2" id="KW-0472">Membrane</keyword>
<proteinExistence type="inferred from homology"/>
<evidence type="ECO:0000256" key="1">
    <source>
        <dbReference type="ARBA" id="ARBA00007362"/>
    </source>
</evidence>
<organism evidence="4 5">
    <name type="scientific">Chlorogloeopsis fritschii PCC 6912</name>
    <dbReference type="NCBI Taxonomy" id="211165"/>
    <lineage>
        <taxon>Bacteria</taxon>
        <taxon>Bacillati</taxon>
        <taxon>Cyanobacteriota</taxon>
        <taxon>Cyanophyceae</taxon>
        <taxon>Nostocales</taxon>
        <taxon>Chlorogloeopsidaceae</taxon>
        <taxon>Chlorogloeopsis</taxon>
    </lineage>
</organism>
<comment type="caution">
    <text evidence="4">The sequence shown here is derived from an EMBL/GenBank/DDBJ whole genome shotgun (WGS) entry which is preliminary data.</text>
</comment>
<dbReference type="Pfam" id="PF00892">
    <property type="entry name" value="EamA"/>
    <property type="match status" value="1"/>
</dbReference>
<feature type="domain" description="EamA" evidence="3">
    <location>
        <begin position="5"/>
        <end position="135"/>
    </location>
</feature>
<dbReference type="EMBL" id="RSCJ01000001">
    <property type="protein sequence ID" value="RUR86723.1"/>
    <property type="molecule type" value="Genomic_DNA"/>
</dbReference>
<feature type="transmembrane region" description="Helical" evidence="2">
    <location>
        <begin position="6"/>
        <end position="24"/>
    </location>
</feature>
<feature type="transmembrane region" description="Helical" evidence="2">
    <location>
        <begin position="94"/>
        <end position="114"/>
    </location>
</feature>
<dbReference type="Gene3D" id="1.10.3730.20">
    <property type="match status" value="1"/>
</dbReference>
<dbReference type="InterPro" id="IPR037185">
    <property type="entry name" value="EmrE-like"/>
</dbReference>
<dbReference type="STRING" id="211165.GCA_000317285_05075"/>
<dbReference type="RefSeq" id="WP_016874360.1">
    <property type="nucleotide sequence ID" value="NZ_AJLN01000116.1"/>
</dbReference>
<dbReference type="OrthoDB" id="5423007at2"/>
<protein>
    <recommendedName>
        <fullName evidence="3">EamA domain-containing protein</fullName>
    </recommendedName>
</protein>
<feature type="transmembrane region" description="Helical" evidence="2">
    <location>
        <begin position="120"/>
        <end position="138"/>
    </location>
</feature>
<dbReference type="PANTHER" id="PTHR22911">
    <property type="entry name" value="ACYL-MALONYL CONDENSING ENZYME-RELATED"/>
    <property type="match status" value="1"/>
</dbReference>
<sequence>MIVASWLLYALFSLFLFGFWGFFSKLATNYISPKSALIYDIIGVICVGLVFISVNHLEWRGDIRGILYAVLTGVAGTLATLFYLVAVSKGSSSIVLPLTSLYPAITVVLAFFILKEPMTLRHSIGIILAILAIILCAGD</sequence>
<keyword evidence="2" id="KW-1133">Transmembrane helix</keyword>
<name>A0A433NR92_CHLFR</name>
<dbReference type="Proteomes" id="UP000268857">
    <property type="component" value="Unassembled WGS sequence"/>
</dbReference>
<dbReference type="PANTHER" id="PTHR22911:SF137">
    <property type="entry name" value="SOLUTE CARRIER FAMILY 35 MEMBER G2-RELATED"/>
    <property type="match status" value="1"/>
</dbReference>
<evidence type="ECO:0000256" key="2">
    <source>
        <dbReference type="SAM" id="Phobius"/>
    </source>
</evidence>
<comment type="similarity">
    <text evidence="1">Belongs to the EamA transporter family.</text>
</comment>
<keyword evidence="2" id="KW-0812">Transmembrane</keyword>
<evidence type="ECO:0000313" key="5">
    <source>
        <dbReference type="Proteomes" id="UP000268857"/>
    </source>
</evidence>
<evidence type="ECO:0000259" key="3">
    <source>
        <dbReference type="Pfam" id="PF00892"/>
    </source>
</evidence>
<feature type="transmembrane region" description="Helical" evidence="2">
    <location>
        <begin position="66"/>
        <end position="87"/>
    </location>
</feature>
<evidence type="ECO:0000313" key="4">
    <source>
        <dbReference type="EMBL" id="RUR86723.1"/>
    </source>
</evidence>